<name>A0A4C1UT64_EUMVA</name>
<keyword evidence="2" id="KW-1185">Reference proteome</keyword>
<dbReference type="EMBL" id="BGZK01000216">
    <property type="protein sequence ID" value="GBP29182.1"/>
    <property type="molecule type" value="Genomic_DNA"/>
</dbReference>
<protein>
    <submittedName>
        <fullName evidence="1">Uncharacterized protein</fullName>
    </submittedName>
</protein>
<reference evidence="1 2" key="1">
    <citation type="journal article" date="2019" name="Commun. Biol.">
        <title>The bagworm genome reveals a unique fibroin gene that provides high tensile strength.</title>
        <authorList>
            <person name="Kono N."/>
            <person name="Nakamura H."/>
            <person name="Ohtoshi R."/>
            <person name="Tomita M."/>
            <person name="Numata K."/>
            <person name="Arakawa K."/>
        </authorList>
    </citation>
    <scope>NUCLEOTIDE SEQUENCE [LARGE SCALE GENOMIC DNA]</scope>
</reference>
<evidence type="ECO:0000313" key="1">
    <source>
        <dbReference type="EMBL" id="GBP29182.1"/>
    </source>
</evidence>
<gene>
    <name evidence="1" type="ORF">EVAR_17720_1</name>
</gene>
<accession>A0A4C1UT64</accession>
<evidence type="ECO:0000313" key="2">
    <source>
        <dbReference type="Proteomes" id="UP000299102"/>
    </source>
</evidence>
<organism evidence="1 2">
    <name type="scientific">Eumeta variegata</name>
    <name type="common">Bagworm moth</name>
    <name type="synonym">Eumeta japonica</name>
    <dbReference type="NCBI Taxonomy" id="151549"/>
    <lineage>
        <taxon>Eukaryota</taxon>
        <taxon>Metazoa</taxon>
        <taxon>Ecdysozoa</taxon>
        <taxon>Arthropoda</taxon>
        <taxon>Hexapoda</taxon>
        <taxon>Insecta</taxon>
        <taxon>Pterygota</taxon>
        <taxon>Neoptera</taxon>
        <taxon>Endopterygota</taxon>
        <taxon>Lepidoptera</taxon>
        <taxon>Glossata</taxon>
        <taxon>Ditrysia</taxon>
        <taxon>Tineoidea</taxon>
        <taxon>Psychidae</taxon>
        <taxon>Oiketicinae</taxon>
        <taxon>Eumeta</taxon>
    </lineage>
</organism>
<proteinExistence type="predicted"/>
<dbReference type="AlphaFoldDB" id="A0A4C1UT64"/>
<comment type="caution">
    <text evidence="1">The sequence shown here is derived from an EMBL/GenBank/DDBJ whole genome shotgun (WGS) entry which is preliminary data.</text>
</comment>
<sequence length="110" mass="12480">MAYNAVHYHDSARHSQGIVTKLGTLILQKVIIMDKYENEQNRLKIILQETIESRTCPLRKQRQSALAIEYLTSDVDRPITMQLQCSNEIVAASCQARAPRDVAPARSVRT</sequence>
<dbReference type="Proteomes" id="UP000299102">
    <property type="component" value="Unassembled WGS sequence"/>
</dbReference>